<keyword evidence="2" id="KW-1185">Reference proteome</keyword>
<dbReference type="Pfam" id="PF04832">
    <property type="entry name" value="SOUL"/>
    <property type="match status" value="1"/>
</dbReference>
<dbReference type="Proteomes" id="UP000730161">
    <property type="component" value="Unassembled WGS sequence"/>
</dbReference>
<comment type="caution">
    <text evidence="1">The sequence shown here is derived from an EMBL/GenBank/DDBJ whole genome shotgun (WGS) entry which is preliminary data.</text>
</comment>
<protein>
    <submittedName>
        <fullName evidence="1">SOUL heme-binding protein</fullName>
    </submittedName>
</protein>
<gene>
    <name evidence="1" type="ORF">RJ53_10585</name>
</gene>
<proteinExistence type="predicted"/>
<dbReference type="InterPro" id="IPR011256">
    <property type="entry name" value="Reg_factor_effector_dom_sf"/>
</dbReference>
<dbReference type="RefSeq" id="WP_211531652.1">
    <property type="nucleotide sequence ID" value="NZ_JWHL01000023.1"/>
</dbReference>
<dbReference type="EMBL" id="JWHL01000023">
    <property type="protein sequence ID" value="MBR1369898.1"/>
    <property type="molecule type" value="Genomic_DNA"/>
</dbReference>
<dbReference type="InterPro" id="IPR006917">
    <property type="entry name" value="SOUL_heme-bd"/>
</dbReference>
<organism evidence="1 2">
    <name type="scientific">Methanocalculus chunghsingensis</name>
    <dbReference type="NCBI Taxonomy" id="156457"/>
    <lineage>
        <taxon>Archaea</taxon>
        <taxon>Methanobacteriati</taxon>
        <taxon>Methanobacteriota</taxon>
        <taxon>Stenosarchaea group</taxon>
        <taxon>Methanomicrobia</taxon>
        <taxon>Methanomicrobiales</taxon>
        <taxon>Methanocalculaceae</taxon>
        <taxon>Methanocalculus</taxon>
    </lineage>
</organism>
<dbReference type="AlphaFoldDB" id="A0A8J8B673"/>
<reference evidence="1" key="1">
    <citation type="submission" date="2014-12" db="EMBL/GenBank/DDBJ databases">
        <authorList>
            <person name="Huang H.-H."/>
            <person name="Chen S.-C."/>
            <person name="Lai M.-C."/>
        </authorList>
    </citation>
    <scope>NUCLEOTIDE SEQUENCE</scope>
    <source>
        <strain evidence="1">K1F9705b</strain>
    </source>
</reference>
<accession>A0A8J8B673</accession>
<evidence type="ECO:0000313" key="1">
    <source>
        <dbReference type="EMBL" id="MBR1369898.1"/>
    </source>
</evidence>
<name>A0A8J8B673_9EURY</name>
<dbReference type="OrthoDB" id="141612at2157"/>
<sequence>MTETVPYYVTRTIGEIEVRRYPEIVLASVVEAGDESGFSLLFRYITGNNQVRGRVPMTSPVITSRTIPMTSPVVSDKGSISFVLPTGMRIDDVPDPVDDRIRITTLPPRDVAVVRFSGYAGEEDVHNATRRLLDGLKGAGISTHGQVFLMRYNPPWTPGFLRRNEVAIEVRI</sequence>
<dbReference type="Gene3D" id="3.20.80.10">
    <property type="entry name" value="Regulatory factor, effector binding domain"/>
    <property type="match status" value="1"/>
</dbReference>
<dbReference type="PANTHER" id="PTHR11220:SF1">
    <property type="entry name" value="HEME-BINDING PROTEIN 2"/>
    <property type="match status" value="1"/>
</dbReference>
<evidence type="ECO:0000313" key="2">
    <source>
        <dbReference type="Proteomes" id="UP000730161"/>
    </source>
</evidence>
<dbReference type="PANTHER" id="PTHR11220">
    <property type="entry name" value="HEME-BINDING PROTEIN-RELATED"/>
    <property type="match status" value="1"/>
</dbReference>
<dbReference type="SUPFAM" id="SSF55136">
    <property type="entry name" value="Probable bacterial effector-binding domain"/>
    <property type="match status" value="1"/>
</dbReference>